<evidence type="ECO:0008006" key="3">
    <source>
        <dbReference type="Google" id="ProtNLM"/>
    </source>
</evidence>
<keyword evidence="2" id="KW-1185">Reference proteome</keyword>
<organism evidence="1 2">
    <name type="scientific">Desulfoferula mesophila</name>
    <dbReference type="NCBI Taxonomy" id="3058419"/>
    <lineage>
        <taxon>Bacteria</taxon>
        <taxon>Pseudomonadati</taxon>
        <taxon>Thermodesulfobacteriota</taxon>
        <taxon>Desulfarculia</taxon>
        <taxon>Desulfarculales</taxon>
        <taxon>Desulfarculaceae</taxon>
        <taxon>Desulfoferula</taxon>
    </lineage>
</organism>
<dbReference type="EMBL" id="AP028679">
    <property type="protein sequence ID" value="BEQ13853.1"/>
    <property type="molecule type" value="Genomic_DNA"/>
</dbReference>
<dbReference type="KEGG" id="dmp:FAK_09190"/>
<evidence type="ECO:0000313" key="1">
    <source>
        <dbReference type="EMBL" id="BEQ13853.1"/>
    </source>
</evidence>
<sequence>MRSEDISALQQCLTVSRQGQPRPIVQVKRLMQRHTPEEVEAYLGSVRWDYRKKLQHLFEIDPGSPQLDHLVIVVFRLSMAIKLIRERRTAKEAA</sequence>
<evidence type="ECO:0000313" key="2">
    <source>
        <dbReference type="Proteomes" id="UP001366166"/>
    </source>
</evidence>
<dbReference type="Proteomes" id="UP001366166">
    <property type="component" value="Chromosome"/>
</dbReference>
<dbReference type="AlphaFoldDB" id="A0AAU9E9V6"/>
<protein>
    <recommendedName>
        <fullName evidence="3">Transposase</fullName>
    </recommendedName>
</protein>
<gene>
    <name evidence="1" type="ORF">FAK_09190</name>
</gene>
<proteinExistence type="predicted"/>
<name>A0AAU9E9V6_9BACT</name>
<reference evidence="2" key="1">
    <citation type="journal article" date="2023" name="Arch. Microbiol.">
        <title>Desulfoferula mesophilus gen. nov. sp. nov., a mesophilic sulfate-reducing bacterium isolated from a brackish lake sediment.</title>
        <authorList>
            <person name="Watanabe T."/>
            <person name="Yabe T."/>
            <person name="Tsuji J.M."/>
            <person name="Fukui M."/>
        </authorList>
    </citation>
    <scope>NUCLEOTIDE SEQUENCE [LARGE SCALE GENOMIC DNA]</scope>
    <source>
        <strain evidence="2">12FAK</strain>
    </source>
</reference>
<accession>A0AAU9E9V6</accession>